<feature type="region of interest" description="Disordered" evidence="1">
    <location>
        <begin position="377"/>
        <end position="401"/>
    </location>
</feature>
<dbReference type="EMBL" id="CYGV01000202">
    <property type="protein sequence ID" value="CUA67697.1"/>
    <property type="molecule type" value="Genomic_DNA"/>
</dbReference>
<sequence length="478" mass="52296">MGATDGYTTETTERLHKYYVKNPYRQTSKAQNTTEQMLVRFQREEAWDIARARLERAGKIPKLRLRERVGDIGDFGDDDITVEGEYQFAVERIVEEIRPRHSLQLDVRIKESLIIQPTPCLDISKRPTMGGLRLDQVAATHQAPGLWAGLQDYVNTIDPDLNVQLSETMKIGIWSFCKLIHDPLPFAPLVGSLTDFVRATQAKLNASGRKTHESNYDTVLIETYPTRKGIYKYRVGRVQAIFQLPHYAQRVIRAGAGAGAGDGDDVNTITDGERARGTFGMGSGCEVEGPGFGSNVCGVSSSEGCLRDSLETHLFTRVSSLWADRLTVTRYLVIHGSRALECVGSSTTSDVWTQPEHIDVSRMGGGKGERLTRHSSTFPMTQPRDPNFSASAGSQDNTRIPRTRLGAARRYEGYGCYNGLRSIGINPEPMDITPGGPGTATPVAPGSATPVTRPGSPVHATTPPLPGSPVIRPDSPST</sequence>
<gene>
    <name evidence="2" type="ORF">RSOLAG22IIIB_07539</name>
</gene>
<evidence type="ECO:0000256" key="1">
    <source>
        <dbReference type="SAM" id="MobiDB-lite"/>
    </source>
</evidence>
<proteinExistence type="predicted"/>
<feature type="region of interest" description="Disordered" evidence="1">
    <location>
        <begin position="429"/>
        <end position="478"/>
    </location>
</feature>
<feature type="compositionally biased region" description="Low complexity" evidence="1">
    <location>
        <begin position="439"/>
        <end position="452"/>
    </location>
</feature>
<organism evidence="2 3">
    <name type="scientific">Rhizoctonia solani</name>
    <dbReference type="NCBI Taxonomy" id="456999"/>
    <lineage>
        <taxon>Eukaryota</taxon>
        <taxon>Fungi</taxon>
        <taxon>Dikarya</taxon>
        <taxon>Basidiomycota</taxon>
        <taxon>Agaricomycotina</taxon>
        <taxon>Agaricomycetes</taxon>
        <taxon>Cantharellales</taxon>
        <taxon>Ceratobasidiaceae</taxon>
        <taxon>Rhizoctonia</taxon>
    </lineage>
</organism>
<dbReference type="Proteomes" id="UP000044841">
    <property type="component" value="Unassembled WGS sequence"/>
</dbReference>
<dbReference type="AlphaFoldDB" id="A0A0K6FNK7"/>
<protein>
    <submittedName>
        <fullName evidence="2">Uncharacterized protein</fullName>
    </submittedName>
</protein>
<reference evidence="2 3" key="1">
    <citation type="submission" date="2015-07" db="EMBL/GenBank/DDBJ databases">
        <authorList>
            <person name="Noorani M."/>
        </authorList>
    </citation>
    <scope>NUCLEOTIDE SEQUENCE [LARGE SCALE GENOMIC DNA]</scope>
    <source>
        <strain evidence="2">BBA 69670</strain>
    </source>
</reference>
<feature type="compositionally biased region" description="Polar residues" evidence="1">
    <location>
        <begin position="388"/>
        <end position="400"/>
    </location>
</feature>
<accession>A0A0K6FNK7</accession>
<evidence type="ECO:0000313" key="2">
    <source>
        <dbReference type="EMBL" id="CUA67697.1"/>
    </source>
</evidence>
<name>A0A0K6FNK7_9AGAM</name>
<evidence type="ECO:0000313" key="3">
    <source>
        <dbReference type="Proteomes" id="UP000044841"/>
    </source>
</evidence>
<keyword evidence="3" id="KW-1185">Reference proteome</keyword>